<dbReference type="InterPro" id="IPR013758">
    <property type="entry name" value="Topo_IIA_A/C_ab"/>
</dbReference>
<keyword evidence="10" id="KW-1185">Reference proteome</keyword>
<protein>
    <recommendedName>
        <fullName evidence="3">DNA topoisomerase (ATP-hydrolyzing)</fullName>
        <ecNumber evidence="3">5.6.2.2</ecNumber>
    </recommendedName>
</protein>
<evidence type="ECO:0000256" key="1">
    <source>
        <dbReference type="ARBA" id="ARBA00000185"/>
    </source>
</evidence>
<dbReference type="Pfam" id="PF00521">
    <property type="entry name" value="DNA_topoisoIV"/>
    <property type="match status" value="1"/>
</dbReference>
<reference evidence="9 10" key="1">
    <citation type="submission" date="2018-11" db="EMBL/GenBank/DDBJ databases">
        <title>Genomes From Bacteria Associated with the Canine Oral Cavity: a Test Case for Automated Genome-Based Taxonomic Assignment.</title>
        <authorList>
            <person name="Coil D.A."/>
            <person name="Jospin G."/>
            <person name="Darling A.E."/>
            <person name="Wallis C."/>
            <person name="Davis I.J."/>
            <person name="Harris S."/>
            <person name="Eisen J.A."/>
            <person name="Holcombe L.J."/>
            <person name="O'Flynn C."/>
        </authorList>
    </citation>
    <scope>NUCLEOTIDE SEQUENCE [LARGE SCALE GENOMIC DNA]</scope>
    <source>
        <strain evidence="9 10">OH770</strain>
    </source>
</reference>
<dbReference type="GO" id="GO:0005737">
    <property type="term" value="C:cytoplasm"/>
    <property type="evidence" value="ECO:0007669"/>
    <property type="project" value="TreeGrafter"/>
</dbReference>
<dbReference type="Pfam" id="PF03989">
    <property type="entry name" value="DNA_gyraseA_C"/>
    <property type="match status" value="2"/>
</dbReference>
<dbReference type="InterPro" id="IPR006691">
    <property type="entry name" value="GyrA/parC_rep"/>
</dbReference>
<dbReference type="InterPro" id="IPR002205">
    <property type="entry name" value="Topo_IIA_dom_A"/>
</dbReference>
<sequence length="835" mass="89153">MPLTDDSGHENISEIDVSDEMRGSFLEYAYSVIYTRALPDARDGLKPVQRRILYQMDQMGLSPEKGHVKSQRVVGEVMGKLHPHGDSAIYDALVRLAQDFNLRVPLIDGHGNFGSLDDGPAAARYTEARLAASALDLVADLDQDVVDFVPNYDNQFMQPEVLPAAFPQLLVNGASGIAVGMATNVAPHNLAETIAASCHLLDNPEATVEDLMRFIPGPDLPCGGVIVGLDGVKEAYETGRGKFRTRAKVAIERITARKMGLVITELPYMVGPEKVIEKIKENVSAGRLKGISNVQNLTDRHHGLRLVVEVKNGFNPEAVLQQLYQRTPLEESFAINAVALVNGQPQTLGLKHMLQVFIDHRLSVTRRRSEFRLAQYAERLHLVEGLLIAVLDIDDVIAIIRSSDDAASARERLMVAFDLSERQANHILELRLRRLTKFSRLELENEASDLRAKIAELEEILGSDILLRDLVKEEMNEVSARLGTPRRTLLLTAAGGDASVAALPGGTLAASGKSSAGVDAGIALAAALPETNTRRKGLDLEIADDPCVVVLSASGGLARVAEGEPLEPGPRAAHDGWIAQLSTTVRSQIAVVTADGIAHRVEVVDLPALPRFETGLSFAAAVPAGVLVHSDTPAVGLLDPAADTVMAMGTRQGIVKRLRPDVLTRDEWEVITLDDGDVLVGFGPCSDDADLVFISTDAQLLRTPAVKVRPQGRTAGGMAGMKLAPGAEALGFWIVEAVEESVVVTVAAAAGALPGTGQTTAKVTPASAFPVKGRGGQGVRAQRFLRGEDRLDLAWVGNAPARAADAHGMPITLPTVDLRRDGSGVGLSHAIATIG</sequence>
<dbReference type="PROSITE" id="PS52040">
    <property type="entry name" value="TOPO_IIA"/>
    <property type="match status" value="1"/>
</dbReference>
<dbReference type="SUPFAM" id="SSF56719">
    <property type="entry name" value="Type II DNA topoisomerase"/>
    <property type="match status" value="1"/>
</dbReference>
<feature type="domain" description="Topo IIA-type catalytic" evidence="8">
    <location>
        <begin position="38"/>
        <end position="503"/>
    </location>
</feature>
<keyword evidence="6 7" id="KW-0413">Isomerase</keyword>
<evidence type="ECO:0000259" key="8">
    <source>
        <dbReference type="PROSITE" id="PS52040"/>
    </source>
</evidence>
<keyword evidence="4 7" id="KW-0799">Topoisomerase</keyword>
<dbReference type="FunFam" id="3.30.1360.40:FF:000002">
    <property type="entry name" value="DNA gyrase subunit A"/>
    <property type="match status" value="1"/>
</dbReference>
<accession>A0A3P1SH75</accession>
<dbReference type="SUPFAM" id="SSF101904">
    <property type="entry name" value="GyrA/ParC C-terminal domain-like"/>
    <property type="match status" value="1"/>
</dbReference>
<dbReference type="GO" id="GO:0006265">
    <property type="term" value="P:DNA topological change"/>
    <property type="evidence" value="ECO:0007669"/>
    <property type="project" value="UniProtKB-UniRule"/>
</dbReference>
<dbReference type="GO" id="GO:0005524">
    <property type="term" value="F:ATP binding"/>
    <property type="evidence" value="ECO:0007669"/>
    <property type="project" value="InterPro"/>
</dbReference>
<dbReference type="Gene3D" id="1.10.268.10">
    <property type="entry name" value="Topoisomerase, domain 3"/>
    <property type="match status" value="1"/>
</dbReference>
<evidence type="ECO:0000256" key="3">
    <source>
        <dbReference type="ARBA" id="ARBA00012895"/>
    </source>
</evidence>
<evidence type="ECO:0000256" key="7">
    <source>
        <dbReference type="PROSITE-ProRule" id="PRU01384"/>
    </source>
</evidence>
<dbReference type="InterPro" id="IPR013760">
    <property type="entry name" value="Topo_IIA-like_dom_sf"/>
</dbReference>
<dbReference type="Proteomes" id="UP000280444">
    <property type="component" value="Unassembled WGS sequence"/>
</dbReference>
<comment type="catalytic activity">
    <reaction evidence="1 7">
        <text>ATP-dependent breakage, passage and rejoining of double-stranded DNA.</text>
        <dbReference type="EC" id="5.6.2.2"/>
    </reaction>
</comment>
<dbReference type="GO" id="GO:0009330">
    <property type="term" value="C:DNA topoisomerase type II (double strand cut, ATP-hydrolyzing) complex"/>
    <property type="evidence" value="ECO:0007669"/>
    <property type="project" value="TreeGrafter"/>
</dbReference>
<dbReference type="SMART" id="SM00434">
    <property type="entry name" value="TOP4c"/>
    <property type="match status" value="1"/>
</dbReference>
<dbReference type="InterPro" id="IPR050220">
    <property type="entry name" value="Type_II_DNA_Topoisomerases"/>
</dbReference>
<keyword evidence="5 7" id="KW-0238">DNA-binding</keyword>
<dbReference type="GO" id="GO:0034335">
    <property type="term" value="F:DNA negative supercoiling activity"/>
    <property type="evidence" value="ECO:0007669"/>
    <property type="project" value="UniProtKB-ARBA"/>
</dbReference>
<dbReference type="EMBL" id="RQZF01000001">
    <property type="protein sequence ID" value="RRC96300.1"/>
    <property type="molecule type" value="Genomic_DNA"/>
</dbReference>
<dbReference type="CDD" id="cd00187">
    <property type="entry name" value="TOP4c"/>
    <property type="match status" value="1"/>
</dbReference>
<dbReference type="Gene3D" id="3.90.199.10">
    <property type="entry name" value="Topoisomerase II, domain 5"/>
    <property type="match status" value="1"/>
</dbReference>
<comment type="caution">
    <text evidence="9">The sequence shown here is derived from an EMBL/GenBank/DDBJ whole genome shotgun (WGS) entry which is preliminary data.</text>
</comment>
<evidence type="ECO:0000256" key="5">
    <source>
        <dbReference type="ARBA" id="ARBA00023125"/>
    </source>
</evidence>
<evidence type="ECO:0000256" key="6">
    <source>
        <dbReference type="ARBA" id="ARBA00023235"/>
    </source>
</evidence>
<evidence type="ECO:0000313" key="10">
    <source>
        <dbReference type="Proteomes" id="UP000280444"/>
    </source>
</evidence>
<evidence type="ECO:0000313" key="9">
    <source>
        <dbReference type="EMBL" id="RRC96300.1"/>
    </source>
</evidence>
<dbReference type="InterPro" id="IPR035516">
    <property type="entry name" value="Gyrase/topoIV_suA_C"/>
</dbReference>
<comment type="similarity">
    <text evidence="2">Belongs to the type II topoisomerase GyrA/ParC subunit family.</text>
</comment>
<dbReference type="EC" id="5.6.2.2" evidence="3"/>
<feature type="active site" description="O-(5'-phospho-DNA)-tyrosine intermediate" evidence="7">
    <location>
        <position position="125"/>
    </location>
</feature>
<dbReference type="InterPro" id="IPR013757">
    <property type="entry name" value="Topo_IIA_A_a_sf"/>
</dbReference>
<dbReference type="AlphaFoldDB" id="A0A3P1SH75"/>
<proteinExistence type="inferred from homology"/>
<dbReference type="Gene3D" id="2.120.10.90">
    <property type="entry name" value="DNA gyrase/topoisomerase IV, subunit A, C-terminal"/>
    <property type="match status" value="1"/>
</dbReference>
<dbReference type="PANTHER" id="PTHR43493">
    <property type="entry name" value="DNA GYRASE/TOPOISOMERASE SUBUNIT A"/>
    <property type="match status" value="1"/>
</dbReference>
<evidence type="ECO:0000256" key="4">
    <source>
        <dbReference type="ARBA" id="ARBA00023029"/>
    </source>
</evidence>
<gene>
    <name evidence="9" type="ORF">EII11_01205</name>
</gene>
<dbReference type="NCBIfam" id="NF004044">
    <property type="entry name" value="PRK05561.1"/>
    <property type="match status" value="1"/>
</dbReference>
<name>A0A3P1SH75_9ACTO</name>
<dbReference type="OrthoDB" id="9806486at2"/>
<dbReference type="GO" id="GO:0003677">
    <property type="term" value="F:DNA binding"/>
    <property type="evidence" value="ECO:0007669"/>
    <property type="project" value="UniProtKB-UniRule"/>
</dbReference>
<dbReference type="Gene3D" id="3.30.1360.40">
    <property type="match status" value="1"/>
</dbReference>
<dbReference type="PANTHER" id="PTHR43493:SF5">
    <property type="entry name" value="DNA GYRASE SUBUNIT A, CHLOROPLASTIC_MITOCHONDRIAL"/>
    <property type="match status" value="1"/>
</dbReference>
<organism evidence="9 10">
    <name type="scientific">Schaalia canis</name>
    <dbReference type="NCBI Taxonomy" id="100469"/>
    <lineage>
        <taxon>Bacteria</taxon>
        <taxon>Bacillati</taxon>
        <taxon>Actinomycetota</taxon>
        <taxon>Actinomycetes</taxon>
        <taxon>Actinomycetales</taxon>
        <taxon>Actinomycetaceae</taxon>
        <taxon>Schaalia</taxon>
    </lineage>
</organism>
<evidence type="ECO:0000256" key="2">
    <source>
        <dbReference type="ARBA" id="ARBA00008263"/>
    </source>
</evidence>
<dbReference type="FunFam" id="1.10.268.10:FF:000001">
    <property type="entry name" value="DNA gyrase subunit A"/>
    <property type="match status" value="1"/>
</dbReference>